<protein>
    <submittedName>
        <fullName evidence="1">Uncharacterized protein</fullName>
    </submittedName>
</protein>
<name>A0A8J3KWT8_9ACTN</name>
<reference evidence="1 2" key="1">
    <citation type="submission" date="2021-01" db="EMBL/GenBank/DDBJ databases">
        <title>Whole genome shotgun sequence of Catellatospora coxensis NBRC 107359.</title>
        <authorList>
            <person name="Komaki H."/>
            <person name="Tamura T."/>
        </authorList>
    </citation>
    <scope>NUCLEOTIDE SEQUENCE [LARGE SCALE GENOMIC DNA]</scope>
    <source>
        <strain evidence="1 2">NBRC 107359</strain>
    </source>
</reference>
<proteinExistence type="predicted"/>
<gene>
    <name evidence="1" type="ORF">Cco03nite_34340</name>
</gene>
<accession>A0A8J3KWT8</accession>
<keyword evidence="2" id="KW-1185">Reference proteome</keyword>
<organism evidence="1 2">
    <name type="scientific">Catellatospora coxensis</name>
    <dbReference type="NCBI Taxonomy" id="310354"/>
    <lineage>
        <taxon>Bacteria</taxon>
        <taxon>Bacillati</taxon>
        <taxon>Actinomycetota</taxon>
        <taxon>Actinomycetes</taxon>
        <taxon>Micromonosporales</taxon>
        <taxon>Micromonosporaceae</taxon>
        <taxon>Catellatospora</taxon>
    </lineage>
</organism>
<evidence type="ECO:0000313" key="2">
    <source>
        <dbReference type="Proteomes" id="UP000630887"/>
    </source>
</evidence>
<dbReference type="Proteomes" id="UP000630887">
    <property type="component" value="Unassembled WGS sequence"/>
</dbReference>
<sequence length="87" mass="8750">MARWQELFGVGEQLESGVDVSLLRFGQGEAEQDPAPQHAALFAGGVQYGQGLPQGGGGVGWAHVGVGGHPCGVQGDRLGGRGVVSGP</sequence>
<evidence type="ECO:0000313" key="1">
    <source>
        <dbReference type="EMBL" id="GIG06734.1"/>
    </source>
</evidence>
<dbReference type="EMBL" id="BONI01000026">
    <property type="protein sequence ID" value="GIG06734.1"/>
    <property type="molecule type" value="Genomic_DNA"/>
</dbReference>
<dbReference type="AlphaFoldDB" id="A0A8J3KWT8"/>
<comment type="caution">
    <text evidence="1">The sequence shown here is derived from an EMBL/GenBank/DDBJ whole genome shotgun (WGS) entry which is preliminary data.</text>
</comment>